<protein>
    <submittedName>
        <fullName evidence="3">Uncharacterized protein</fullName>
    </submittedName>
</protein>
<feature type="region of interest" description="Disordered" evidence="1">
    <location>
        <begin position="24"/>
        <end position="58"/>
    </location>
</feature>
<dbReference type="EMBL" id="MVIM01000006">
    <property type="protein sequence ID" value="ORB65202.1"/>
    <property type="molecule type" value="Genomic_DNA"/>
</dbReference>
<evidence type="ECO:0000313" key="4">
    <source>
        <dbReference type="Proteomes" id="UP000192411"/>
    </source>
</evidence>
<comment type="caution">
    <text evidence="3">The sequence shown here is derived from an EMBL/GenBank/DDBJ whole genome shotgun (WGS) entry which is preliminary data.</text>
</comment>
<feature type="transmembrane region" description="Helical" evidence="2">
    <location>
        <begin position="248"/>
        <end position="272"/>
    </location>
</feature>
<dbReference type="Proteomes" id="UP000192411">
    <property type="component" value="Unassembled WGS sequence"/>
</dbReference>
<keyword evidence="2" id="KW-1133">Transmembrane helix</keyword>
<feature type="compositionally biased region" description="Low complexity" evidence="1">
    <location>
        <begin position="30"/>
        <end position="42"/>
    </location>
</feature>
<evidence type="ECO:0000256" key="2">
    <source>
        <dbReference type="SAM" id="Phobius"/>
    </source>
</evidence>
<accession>A0A1X0JR20</accession>
<sequence length="337" mass="33382">MLDLDEVGITPGAIVQGLTQVLTPSGVEHSPSSGSNSAAESAKMTENDEYAPATSGAEKEKTFAVGLTDRELDPISNAVAVPFTNAAVTLARGLGQGIFTLAQVPTSETPLLDVIEGLSLMAGGVVGAIVEVAKVPGNLVTLLGVDPGDVQPPMIGASGTVVTTVRTPVDVPLLGPVSQAQLPVATVGAPLFGPAIRAANLGSAPAAGLKNDLTLSGLAPAPSGVTPATTSFLDHVVSSVLVPASLTALAAIAVPGLGGLLIVCAAGIRVGYRQAKAGLALRTSGIARFAGPGPMGIVRSGSLIALHTRTTRGDAARTTPAVRATAATGPRLLESVA</sequence>
<proteinExistence type="predicted"/>
<reference evidence="3 4" key="1">
    <citation type="submission" date="2017-02" db="EMBL/GenBank/DDBJ databases">
        <title>The new phylogeny of genus Mycobacterium.</title>
        <authorList>
            <person name="Tortoli E."/>
            <person name="Trovato A."/>
            <person name="Cirillo D.M."/>
        </authorList>
    </citation>
    <scope>NUCLEOTIDE SEQUENCE [LARGE SCALE GENOMIC DNA]</scope>
    <source>
        <strain evidence="3 4">DSM 44338</strain>
    </source>
</reference>
<evidence type="ECO:0000313" key="3">
    <source>
        <dbReference type="EMBL" id="ORB65202.1"/>
    </source>
</evidence>
<keyword evidence="2" id="KW-0472">Membrane</keyword>
<gene>
    <name evidence="3" type="ORF">BST47_13940</name>
</gene>
<dbReference type="AlphaFoldDB" id="A0A1X0JR20"/>
<keyword evidence="2" id="KW-0812">Transmembrane</keyword>
<keyword evidence="4" id="KW-1185">Reference proteome</keyword>
<name>A0A1X0JR20_9MYCO</name>
<organism evidence="3 4">
    <name type="scientific">Mycolicibacterium tusciae</name>
    <dbReference type="NCBI Taxonomy" id="75922"/>
    <lineage>
        <taxon>Bacteria</taxon>
        <taxon>Bacillati</taxon>
        <taxon>Actinomycetota</taxon>
        <taxon>Actinomycetes</taxon>
        <taxon>Mycobacteriales</taxon>
        <taxon>Mycobacteriaceae</taxon>
        <taxon>Mycolicibacterium</taxon>
    </lineage>
</organism>
<evidence type="ECO:0000256" key="1">
    <source>
        <dbReference type="SAM" id="MobiDB-lite"/>
    </source>
</evidence>